<dbReference type="Pfam" id="PF14124">
    <property type="entry name" value="DUF4291"/>
    <property type="match status" value="1"/>
</dbReference>
<dbReference type="PANTHER" id="PTHR38567:SF1">
    <property type="entry name" value="DUF4291 DOMAIN-CONTAINING PROTEIN"/>
    <property type="match status" value="1"/>
</dbReference>
<proteinExistence type="predicted"/>
<dbReference type="OrthoDB" id="65842at2"/>
<dbReference type="PANTHER" id="PTHR38567">
    <property type="entry name" value="DUF4291 DOMAIN-CONTAINING PROTEIN"/>
    <property type="match status" value="1"/>
</dbReference>
<sequence length="189" mass="21412">MAPQYQIRADYDRETIVVYQAYTPAIAEPALRAGHFVAPFSFHRMTWIKPSLAWLTHRSNWATKPGQERVLAVRISRGGWEEALSRAVLTTTRDRAALARADVHVQWDPERTLRGAAENRYSIQVGIGRALIRAFNDDWITGLTDLTPKVRRAAALVRDGRQAEARRLLPPERAYPLPGELESRLCRGS</sequence>
<accession>A0A5C4UTN1</accession>
<dbReference type="AlphaFoldDB" id="A0A5C4UTN1"/>
<dbReference type="RefSeq" id="WP_139648311.1">
    <property type="nucleotide sequence ID" value="NZ_BAAAZS010000168.1"/>
</dbReference>
<evidence type="ECO:0000313" key="2">
    <source>
        <dbReference type="Proteomes" id="UP000311713"/>
    </source>
</evidence>
<dbReference type="InterPro" id="IPR025633">
    <property type="entry name" value="DUF4291"/>
</dbReference>
<comment type="caution">
    <text evidence="1">The sequence shown here is derived from an EMBL/GenBank/DDBJ whole genome shotgun (WGS) entry which is preliminary data.</text>
</comment>
<organism evidence="1 2">
    <name type="scientific">Streptomyces sedi</name>
    <dbReference type="NCBI Taxonomy" id="555059"/>
    <lineage>
        <taxon>Bacteria</taxon>
        <taxon>Bacillati</taxon>
        <taxon>Actinomycetota</taxon>
        <taxon>Actinomycetes</taxon>
        <taxon>Kitasatosporales</taxon>
        <taxon>Streptomycetaceae</taxon>
        <taxon>Streptomyces</taxon>
    </lineage>
</organism>
<gene>
    <name evidence="1" type="ORF">FH715_22790</name>
</gene>
<keyword evidence="2" id="KW-1185">Reference proteome</keyword>
<dbReference type="EMBL" id="VDGT01000020">
    <property type="protein sequence ID" value="TNM26865.1"/>
    <property type="molecule type" value="Genomic_DNA"/>
</dbReference>
<dbReference type="Proteomes" id="UP000311713">
    <property type="component" value="Unassembled WGS sequence"/>
</dbReference>
<name>A0A5C4UTN1_9ACTN</name>
<protein>
    <submittedName>
        <fullName evidence="1">DUF4291 domain-containing protein</fullName>
    </submittedName>
</protein>
<evidence type="ECO:0000313" key="1">
    <source>
        <dbReference type="EMBL" id="TNM26865.1"/>
    </source>
</evidence>
<reference evidence="1 2" key="1">
    <citation type="submission" date="2019-06" db="EMBL/GenBank/DDBJ databases">
        <title>Draft genome of Streptomyces sedi sp. JCM16909.</title>
        <authorList>
            <person name="Klykleung N."/>
            <person name="Tanasupawat S."/>
            <person name="Kudo T."/>
            <person name="Yuki M."/>
            <person name="Ohkuma M."/>
        </authorList>
    </citation>
    <scope>NUCLEOTIDE SEQUENCE [LARGE SCALE GENOMIC DNA]</scope>
    <source>
        <strain evidence="1 2">JCM 16909</strain>
    </source>
</reference>